<feature type="domain" description="Autotransporter" evidence="3">
    <location>
        <begin position="1187"/>
        <end position="1468"/>
    </location>
</feature>
<sequence>MSSLAATDGGLYLPATKPCQHRRAGSVGVSLIALSLALAASEARAACTQDVNDPSAVACGNTTLGAGQYIGPTQNGTTLTSVTINNGATVDSQSSAISLGDNVTVTIGAGATVHSHSQTAGPTGIGANTIEVGNNATIDVSGALITDGNGIPNSGQGDEVINPRGNGNTIIIRQGGSITSLNNSTPTIWFQNVAGSNSLPNTVTNAGLIQAGDGSGQVVGNSGNVVINFTNAAGGVVNGNLVLGDGADSVTLQGGSRFNGSINMGGGDDAVTLSKGSTIAGNIDGGGGANALTLTGNANDPGASSLIQGSVSNFSSLTKTGTSTWTIAGSLDGLGSNAAVITVDQGTLLLTANNSGFQGSTTINAGGTLQLGNGGTTGSLASSIVTNGTLAFNRSDAVTYGNAIVGTGTLAQNGNGLLTLTGSNGVGSQFTGTAEVNSGILAVNGTFGDTAGNSAVVNVRSGGTLHGSGTIAGSVNVAAGGTVSAGNSPGTLTVAGNYTLAAGSTSLFELGTPGVVGGATNDLINVGGNLTLAGTLSLVSSANAAAAPVAGYYRLYNYGGTLTGGFGGITSPSQQQTYTVQTSIANQVNLIVSNNGQALQFWDGTDTTGAGPGGQGGTATWTGTATNWTGGPTSTINAPWQSGVGIFGGTAGTVTVAGAQNFQGLQFTVDGYVLTGGTLNLTGDPFSTPNQSFVTVDAGVGTTIGSVITSTGGAFGLDKLGAGTLTLTAANTYTGPTSVTQGTLVLASTGSLLSNVAVANGATFQNAGSVAAAVANAGSFTNTGTVAGLTTNSGTLASTGTLAGGLTNSGNAQVSGTVAGPVANTGTIQFTGPVTGITTLANDALVDLGGTALSLGALSGTTASAVLRNGQLTVGSDNTSTTYAGIVADGGSATTLTKVGTGTLTLSGTNSYTGATTVGAGTLNLTGSLASAVTVASGALVTGTGTAGGLFVQSGGAAAPGTVGGLGTLNVAGNVTFAAGSTYRVDANAAGQSDRIAATGTATLQGGLVQVTAGTGQYAPATRYTILTATGGVSGRFAGVTSNFAFLTPSLAYDANNGYLVLTRNDIRFASAAFTRNEANAAVAIEATGLGGRLYNAVAALSAPQARQAFDALSGEIHSSAIAGQYETAYLVREAILDRLRYGQIGTAGIQGIGQRYAPGTTLPTTYSADLPGAMPLRGSVAPAQLVQPEGIVAWGQGFGSFGSVGGNGNAARLDQQTSGFVLGVDTRLDNGWRVGVAGGYTYTALDVTPRQSTGTIETGFGGLYAGTNFDAVQLRLGGTYGGTSLSTRRAVIFPNFGESETARYGGSLGQAFGEVGYRLGSTERYIEPFLGAAAIHIARDSFSERGGVAALTARGRDYDMGTTTVGVQTQARLDGILGQGTPFFLRGLVGYRRAFGDVDPSALYSFGAAAQPFLVSGAPVARNTLVAQGGIDWQVGPSTLLSIAYTGQVGSQRLQDHGVKGSLLVRW</sequence>
<dbReference type="InterPro" id="IPR005546">
    <property type="entry name" value="Autotransporte_beta"/>
</dbReference>
<feature type="chain" id="PRO_5045684630" evidence="2">
    <location>
        <begin position="46"/>
        <end position="1468"/>
    </location>
</feature>
<dbReference type="SUPFAM" id="SSF103515">
    <property type="entry name" value="Autotransporter"/>
    <property type="match status" value="1"/>
</dbReference>
<reference evidence="4 5" key="1">
    <citation type="submission" date="2023-07" db="EMBL/GenBank/DDBJ databases">
        <title>Genomic Encyclopedia of Type Strains, Phase IV (KMG-IV): sequencing the most valuable type-strain genomes for metagenomic binning, comparative biology and taxonomic classification.</title>
        <authorList>
            <person name="Goeker M."/>
        </authorList>
    </citation>
    <scope>NUCLEOTIDE SEQUENCE [LARGE SCALE GENOMIC DNA]</scope>
    <source>
        <strain evidence="4 5">DSM 19013</strain>
    </source>
</reference>
<proteinExistence type="predicted"/>
<dbReference type="InterPro" id="IPR036709">
    <property type="entry name" value="Autotransporte_beta_dom_sf"/>
</dbReference>
<dbReference type="PROSITE" id="PS51208">
    <property type="entry name" value="AUTOTRANSPORTER"/>
    <property type="match status" value="1"/>
</dbReference>
<dbReference type="SUPFAM" id="SSF51126">
    <property type="entry name" value="Pectin lyase-like"/>
    <property type="match status" value="3"/>
</dbReference>
<evidence type="ECO:0000313" key="5">
    <source>
        <dbReference type="Proteomes" id="UP001231124"/>
    </source>
</evidence>
<protein>
    <submittedName>
        <fullName evidence="4">Outer membrane autotransporter protein</fullName>
    </submittedName>
</protein>
<dbReference type="Gene3D" id="2.40.128.130">
    <property type="entry name" value="Autotransporter beta-domain"/>
    <property type="match status" value="1"/>
</dbReference>
<gene>
    <name evidence="4" type="ORF">QO012_004386</name>
</gene>
<dbReference type="InterPro" id="IPR013425">
    <property type="entry name" value="Autotrns_rpt"/>
</dbReference>
<dbReference type="EMBL" id="JAUSVP010000018">
    <property type="protein sequence ID" value="MDQ0449863.1"/>
    <property type="molecule type" value="Genomic_DNA"/>
</dbReference>
<dbReference type="NCBIfam" id="TIGR01414">
    <property type="entry name" value="autotrans_barl"/>
    <property type="match status" value="1"/>
</dbReference>
<evidence type="ECO:0000256" key="2">
    <source>
        <dbReference type="SAM" id="SignalP"/>
    </source>
</evidence>
<evidence type="ECO:0000259" key="3">
    <source>
        <dbReference type="PROSITE" id="PS51208"/>
    </source>
</evidence>
<comment type="caution">
    <text evidence="4">The sequence shown here is derived from an EMBL/GenBank/DDBJ whole genome shotgun (WGS) entry which is preliminary data.</text>
</comment>
<name>A0ABU0I761_9HYPH</name>
<dbReference type="RefSeq" id="WP_283207287.1">
    <property type="nucleotide sequence ID" value="NZ_BPQE01000026.1"/>
</dbReference>
<keyword evidence="1 2" id="KW-0732">Signal</keyword>
<dbReference type="InterPro" id="IPR006315">
    <property type="entry name" value="OM_autotransptr_brl_dom"/>
</dbReference>
<accession>A0ABU0I761</accession>
<dbReference type="Pfam" id="PF12951">
    <property type="entry name" value="PATR"/>
    <property type="match status" value="3"/>
</dbReference>
<dbReference type="Proteomes" id="UP001231124">
    <property type="component" value="Unassembled WGS sequence"/>
</dbReference>
<dbReference type="InterPro" id="IPR011050">
    <property type="entry name" value="Pectin_lyase_fold/virulence"/>
</dbReference>
<dbReference type="SMART" id="SM00869">
    <property type="entry name" value="Autotransporter"/>
    <property type="match status" value="1"/>
</dbReference>
<evidence type="ECO:0000256" key="1">
    <source>
        <dbReference type="ARBA" id="ARBA00022729"/>
    </source>
</evidence>
<feature type="signal peptide" evidence="2">
    <location>
        <begin position="1"/>
        <end position="45"/>
    </location>
</feature>
<keyword evidence="5" id="KW-1185">Reference proteome</keyword>
<dbReference type="Pfam" id="PF03797">
    <property type="entry name" value="Autotransporter"/>
    <property type="match status" value="1"/>
</dbReference>
<dbReference type="NCBIfam" id="TIGR02601">
    <property type="entry name" value="autotrns_rpt"/>
    <property type="match status" value="2"/>
</dbReference>
<organism evidence="4 5">
    <name type="scientific">Methylobacterium aerolatum</name>
    <dbReference type="NCBI Taxonomy" id="418708"/>
    <lineage>
        <taxon>Bacteria</taxon>
        <taxon>Pseudomonadati</taxon>
        <taxon>Pseudomonadota</taxon>
        <taxon>Alphaproteobacteria</taxon>
        <taxon>Hyphomicrobiales</taxon>
        <taxon>Methylobacteriaceae</taxon>
        <taxon>Methylobacterium</taxon>
    </lineage>
</organism>
<evidence type="ECO:0000313" key="4">
    <source>
        <dbReference type="EMBL" id="MDQ0449863.1"/>
    </source>
</evidence>